<dbReference type="Proteomes" id="UP000887458">
    <property type="component" value="Unassembled WGS sequence"/>
</dbReference>
<protein>
    <submittedName>
        <fullName evidence="1">Uncharacterized protein</fullName>
    </submittedName>
</protein>
<gene>
    <name evidence="1" type="ORF">DERP_011490</name>
</gene>
<organism evidence="1 2">
    <name type="scientific">Dermatophagoides pteronyssinus</name>
    <name type="common">European house dust mite</name>
    <dbReference type="NCBI Taxonomy" id="6956"/>
    <lineage>
        <taxon>Eukaryota</taxon>
        <taxon>Metazoa</taxon>
        <taxon>Ecdysozoa</taxon>
        <taxon>Arthropoda</taxon>
        <taxon>Chelicerata</taxon>
        <taxon>Arachnida</taxon>
        <taxon>Acari</taxon>
        <taxon>Acariformes</taxon>
        <taxon>Sarcoptiformes</taxon>
        <taxon>Astigmata</taxon>
        <taxon>Psoroptidia</taxon>
        <taxon>Analgoidea</taxon>
        <taxon>Pyroglyphidae</taxon>
        <taxon>Dermatophagoidinae</taxon>
        <taxon>Dermatophagoides</taxon>
    </lineage>
</organism>
<reference evidence="1 2" key="2">
    <citation type="journal article" date="2022" name="Mol. Biol. Evol.">
        <title>Comparative Genomics Reveals Insights into the Divergent Evolution of Astigmatic Mites and Household Pest Adaptations.</title>
        <authorList>
            <person name="Xiong Q."/>
            <person name="Wan A.T."/>
            <person name="Liu X."/>
            <person name="Fung C.S."/>
            <person name="Xiao X."/>
            <person name="Malainual N."/>
            <person name="Hou J."/>
            <person name="Wang L."/>
            <person name="Wang M."/>
            <person name="Yang K.Y."/>
            <person name="Cui Y."/>
            <person name="Leung E.L."/>
            <person name="Nong W."/>
            <person name="Shin S.K."/>
            <person name="Au S.W."/>
            <person name="Jeong K.Y."/>
            <person name="Chew F.T."/>
            <person name="Hui J.H."/>
            <person name="Leung T.F."/>
            <person name="Tungtrongchitr A."/>
            <person name="Zhong N."/>
            <person name="Liu Z."/>
            <person name="Tsui S.K."/>
        </authorList>
    </citation>
    <scope>NUCLEOTIDE SEQUENCE [LARGE SCALE GENOMIC DNA]</scope>
    <source>
        <strain evidence="1">Derp</strain>
    </source>
</reference>
<reference evidence="1 2" key="1">
    <citation type="journal article" date="2018" name="J. Allergy Clin. Immunol.">
        <title>High-quality assembly of Dermatophagoides pteronyssinus genome and transcriptome reveals a wide range of novel allergens.</title>
        <authorList>
            <person name="Liu X.Y."/>
            <person name="Yang K.Y."/>
            <person name="Wang M.Q."/>
            <person name="Kwok J.S."/>
            <person name="Zeng X."/>
            <person name="Yang Z."/>
            <person name="Xiao X.J."/>
            <person name="Lau C.P."/>
            <person name="Li Y."/>
            <person name="Huang Z.M."/>
            <person name="Ba J.G."/>
            <person name="Yim A.K."/>
            <person name="Ouyang C.Y."/>
            <person name="Ngai S.M."/>
            <person name="Chan T.F."/>
            <person name="Leung E.L."/>
            <person name="Liu L."/>
            <person name="Liu Z.G."/>
            <person name="Tsui S.K."/>
        </authorList>
    </citation>
    <scope>NUCLEOTIDE SEQUENCE [LARGE SCALE GENOMIC DNA]</scope>
    <source>
        <strain evidence="1">Derp</strain>
    </source>
</reference>
<evidence type="ECO:0000313" key="1">
    <source>
        <dbReference type="EMBL" id="KAH9420156.1"/>
    </source>
</evidence>
<evidence type="ECO:0000313" key="2">
    <source>
        <dbReference type="Proteomes" id="UP000887458"/>
    </source>
</evidence>
<proteinExistence type="predicted"/>
<dbReference type="EMBL" id="NJHN03000053">
    <property type="protein sequence ID" value="KAH9420156.1"/>
    <property type="molecule type" value="Genomic_DNA"/>
</dbReference>
<accession>A0ABQ8JC19</accession>
<comment type="caution">
    <text evidence="1">The sequence shown here is derived from an EMBL/GenBank/DDBJ whole genome shotgun (WGS) entry which is preliminary data.</text>
</comment>
<name>A0ABQ8JC19_DERPT</name>
<sequence>MAIGNCQCRLKISGYLRKEKQQRQRRRQIFIYYNEYIMETFRLFKFSSLNSKLDAADQCMYANPQLIIFNLKWDKNFRITNPNFNYEMKNQNKK</sequence>
<keyword evidence="2" id="KW-1185">Reference proteome</keyword>